<keyword evidence="3" id="KW-1185">Reference proteome</keyword>
<feature type="transmembrane region" description="Helical" evidence="1">
    <location>
        <begin position="22"/>
        <end position="43"/>
    </location>
</feature>
<sequence length="91" mass="10061">MRNPRQLSQHEHTMMRKQLKRLWWRLLGGGLVLIAVSMGLAVLDEEGPSPVPGWLISGVGFAATVLLAGAAVTLIILYLYWAVSLHSKRRG</sequence>
<keyword evidence="1" id="KW-1133">Transmembrane helix</keyword>
<evidence type="ECO:0000256" key="1">
    <source>
        <dbReference type="SAM" id="Phobius"/>
    </source>
</evidence>
<keyword evidence="1" id="KW-0472">Membrane</keyword>
<accession>A0A6H9YKU3</accession>
<reference evidence="2 3" key="1">
    <citation type="submission" date="2019-09" db="EMBL/GenBank/DDBJ databases">
        <title>Actinomadura physcomitrii sp. nov., a novel actinomycete isolated from moss [Physcomitrium sphaericum (Ludw) Fuernr].</title>
        <authorList>
            <person name="Zhuang X."/>
            <person name="Liu C."/>
        </authorList>
    </citation>
    <scope>NUCLEOTIDE SEQUENCE [LARGE SCALE GENOMIC DNA]</scope>
    <source>
        <strain evidence="2 3">HMC1</strain>
    </source>
</reference>
<organism evidence="2 3">
    <name type="scientific">Actinomadura rudentiformis</name>
    <dbReference type="NCBI Taxonomy" id="359158"/>
    <lineage>
        <taxon>Bacteria</taxon>
        <taxon>Bacillati</taxon>
        <taxon>Actinomycetota</taxon>
        <taxon>Actinomycetes</taxon>
        <taxon>Streptosporangiales</taxon>
        <taxon>Thermomonosporaceae</taxon>
        <taxon>Actinomadura</taxon>
    </lineage>
</organism>
<dbReference type="AlphaFoldDB" id="A0A6H9YKU3"/>
<protein>
    <submittedName>
        <fullName evidence="2">Uncharacterized protein</fullName>
    </submittedName>
</protein>
<dbReference type="EMBL" id="WBMT01000011">
    <property type="protein sequence ID" value="KAB2346341.1"/>
    <property type="molecule type" value="Genomic_DNA"/>
</dbReference>
<evidence type="ECO:0000313" key="2">
    <source>
        <dbReference type="EMBL" id="KAB2346341.1"/>
    </source>
</evidence>
<dbReference type="RefSeq" id="WP_151563169.1">
    <property type="nucleotide sequence ID" value="NZ_WBMT01000011.1"/>
</dbReference>
<feature type="transmembrane region" description="Helical" evidence="1">
    <location>
        <begin position="55"/>
        <end position="81"/>
    </location>
</feature>
<proteinExistence type="predicted"/>
<dbReference type="Proteomes" id="UP000468735">
    <property type="component" value="Unassembled WGS sequence"/>
</dbReference>
<gene>
    <name evidence="2" type="ORF">F8566_22945</name>
</gene>
<evidence type="ECO:0000313" key="3">
    <source>
        <dbReference type="Proteomes" id="UP000468735"/>
    </source>
</evidence>
<keyword evidence="1" id="KW-0812">Transmembrane</keyword>
<name>A0A6H9YKU3_9ACTN</name>
<comment type="caution">
    <text evidence="2">The sequence shown here is derived from an EMBL/GenBank/DDBJ whole genome shotgun (WGS) entry which is preliminary data.</text>
</comment>